<feature type="transmembrane region" description="Helical" evidence="1">
    <location>
        <begin position="33"/>
        <end position="57"/>
    </location>
</feature>
<evidence type="ECO:0000313" key="3">
    <source>
        <dbReference type="Proteomes" id="UP000451860"/>
    </source>
</evidence>
<keyword evidence="3" id="KW-1185">Reference proteome</keyword>
<dbReference type="EMBL" id="WHJE01000029">
    <property type="protein sequence ID" value="KAE8764549.1"/>
    <property type="molecule type" value="Genomic_DNA"/>
</dbReference>
<keyword evidence="1" id="KW-1133">Transmembrane helix</keyword>
<feature type="transmembrane region" description="Helical" evidence="1">
    <location>
        <begin position="6"/>
        <end position="26"/>
    </location>
</feature>
<proteinExistence type="predicted"/>
<feature type="transmembrane region" description="Helical" evidence="1">
    <location>
        <begin position="399"/>
        <end position="417"/>
    </location>
</feature>
<feature type="transmembrane region" description="Helical" evidence="1">
    <location>
        <begin position="63"/>
        <end position="80"/>
    </location>
</feature>
<dbReference type="OrthoDB" id="3251757at2"/>
<feature type="transmembrane region" description="Helical" evidence="1">
    <location>
        <begin position="437"/>
        <end position="457"/>
    </location>
</feature>
<accession>A0A7J5UQC2</accession>
<feature type="transmembrane region" description="Helical" evidence="1">
    <location>
        <begin position="315"/>
        <end position="337"/>
    </location>
</feature>
<dbReference type="Proteomes" id="UP000451860">
    <property type="component" value="Unassembled WGS sequence"/>
</dbReference>
<evidence type="ECO:0000256" key="1">
    <source>
        <dbReference type="SAM" id="Phobius"/>
    </source>
</evidence>
<dbReference type="AlphaFoldDB" id="A0A7J5UQC2"/>
<feature type="transmembrane region" description="Helical" evidence="1">
    <location>
        <begin position="478"/>
        <end position="500"/>
    </location>
</feature>
<dbReference type="Pfam" id="PF20176">
    <property type="entry name" value="DUF6541"/>
    <property type="match status" value="1"/>
</dbReference>
<name>A0A7J5UQC2_9MICO</name>
<dbReference type="InterPro" id="IPR046671">
    <property type="entry name" value="DUF6541"/>
</dbReference>
<feature type="transmembrane region" description="Helical" evidence="1">
    <location>
        <begin position="213"/>
        <end position="233"/>
    </location>
</feature>
<protein>
    <recommendedName>
        <fullName evidence="4">Copper-transporting ATPase</fullName>
    </recommendedName>
</protein>
<evidence type="ECO:0008006" key="4">
    <source>
        <dbReference type="Google" id="ProtNLM"/>
    </source>
</evidence>
<feature type="transmembrane region" description="Helical" evidence="1">
    <location>
        <begin position="239"/>
        <end position="261"/>
    </location>
</feature>
<feature type="transmembrane region" description="Helical" evidence="1">
    <location>
        <begin position="373"/>
        <end position="392"/>
    </location>
</feature>
<feature type="transmembrane region" description="Helical" evidence="1">
    <location>
        <begin position="171"/>
        <end position="201"/>
    </location>
</feature>
<feature type="transmembrane region" description="Helical" evidence="1">
    <location>
        <begin position="100"/>
        <end position="119"/>
    </location>
</feature>
<keyword evidence="1" id="KW-0472">Membrane</keyword>
<feature type="transmembrane region" description="Helical" evidence="1">
    <location>
        <begin position="290"/>
        <end position="308"/>
    </location>
</feature>
<organism evidence="2 3">
    <name type="scientific">Georgenia thermotolerans</name>
    <dbReference type="NCBI Taxonomy" id="527326"/>
    <lineage>
        <taxon>Bacteria</taxon>
        <taxon>Bacillati</taxon>
        <taxon>Actinomycetota</taxon>
        <taxon>Actinomycetes</taxon>
        <taxon>Micrococcales</taxon>
        <taxon>Bogoriellaceae</taxon>
        <taxon>Georgenia</taxon>
    </lineage>
</organism>
<reference evidence="2 3" key="1">
    <citation type="submission" date="2019-10" db="EMBL/GenBank/DDBJ databases">
        <title>Georgenia wutianyii sp. nov. and Georgenia yuyongxinii sp. nov. isolated from plateau pika (Ochotona curzoniae) in the Qinghai-Tibet plateau of China.</title>
        <authorList>
            <person name="Tian Z."/>
        </authorList>
    </citation>
    <scope>NUCLEOTIDE SEQUENCE [LARGE SCALE GENOMIC DNA]</scope>
    <source>
        <strain evidence="2 3">DSM 21501</strain>
    </source>
</reference>
<evidence type="ECO:0000313" key="2">
    <source>
        <dbReference type="EMBL" id="KAE8764549.1"/>
    </source>
</evidence>
<dbReference type="RefSeq" id="WP_152201584.1">
    <property type="nucleotide sequence ID" value="NZ_VUKF01000007.1"/>
</dbReference>
<comment type="caution">
    <text evidence="2">The sequence shown here is derived from an EMBL/GenBank/DDBJ whole genome shotgun (WGS) entry which is preliminary data.</text>
</comment>
<sequence>MSAVDVMTTLGVALVLTWVPGAVVLLAARVRPLLLLALSPAVTLFITYLGTGAAGLVGWRWSVWWLPVVSAALGGVLFLVRRRLPGPGEPPVRRWSAAGAIFLAVLVAVAVVVGLRAYLSASQNFYVIPQDYDAVFQANAIRFIADTGVGTAEGLAGVNAYASTVPTYYPAAFHALAALTSQLAGTGAIVAMHAHIALWMLSLPLGAAALTRAAGAGPLGSGVAALVSTSFTALPYELIWRGLVPFTQSLVLVPAILAMLVEGARRRRPADAAVLAVAAMGAVSTHTSAAASLLVYGAPVIVVLLLLAGADRLRLLGWGGLSAVLIAAMIVPTAIGIQQTLSNGQPHDWPAVKTLQEGVRTGLLFGTGYRDTVQLTLAVLVWAGVLAAVLLLRRYGVAVALAVGMVGSVGLYVLAVAVDSDLSLTLTNFWWNDQLRLSALVAVAAPVFVGVLSDALLQGARWLVLRTGWTPGVVLARRGTLAAVGAAVAAAVVAAGFYSVTEHAYFLRNRDAMLYRYSLGPTVTENERAGMNELPRYVGRGERVMNDFRDGSALMYAVSGVHPVYGHMGPDGNTPEHAILDARFDRIADDPEVQRIARELHITHVWLSEGFLLPDVERSPGLDDVADEPDIFRLVYSNPGVQLYEINWDAVGK</sequence>
<keyword evidence="1" id="KW-0812">Transmembrane</keyword>
<gene>
    <name evidence="2" type="ORF">GB883_08375</name>
</gene>